<dbReference type="RefSeq" id="WP_353946910.1">
    <property type="nucleotide sequence ID" value="NZ_CP159534.1"/>
</dbReference>
<dbReference type="EMBL" id="CP159534">
    <property type="protein sequence ID" value="XCJ75479.1"/>
    <property type="molecule type" value="Genomic_DNA"/>
</dbReference>
<organism evidence="1">
    <name type="scientific">Streptomyces tabacisoli</name>
    <dbReference type="NCBI Taxonomy" id="3156398"/>
    <lineage>
        <taxon>Bacteria</taxon>
        <taxon>Bacillati</taxon>
        <taxon>Actinomycetota</taxon>
        <taxon>Actinomycetes</taxon>
        <taxon>Kitasatosporales</taxon>
        <taxon>Streptomycetaceae</taxon>
        <taxon>Streptomyces</taxon>
    </lineage>
</organism>
<evidence type="ECO:0000313" key="1">
    <source>
        <dbReference type="EMBL" id="XCJ75479.1"/>
    </source>
</evidence>
<sequence length="178" mass="20086">MKGGAALVLELSRIVYQSGIASPIGSQRGQNARLRYLNSPAGRAELRAQGVSDRAMRDWFRGKSRPSKANLARLDAAYWTRRRANLIRSGWLTRHLDNAGRGRQIEIYPVDQSHVEHGRERDNVTERTAHVRYLWGDIVDAWADQDDGLLDELWDDIICDLDSDYTAYAYVSAIGISA</sequence>
<accession>A0AAU8J3U3</accession>
<gene>
    <name evidence="1" type="ORF">ABII15_38330</name>
</gene>
<proteinExistence type="predicted"/>
<protein>
    <recommendedName>
        <fullName evidence="2">Transcriptional regulator</fullName>
    </recommendedName>
</protein>
<evidence type="ECO:0008006" key="2">
    <source>
        <dbReference type="Google" id="ProtNLM"/>
    </source>
</evidence>
<dbReference type="AlphaFoldDB" id="A0AAU8J3U3"/>
<name>A0AAU8J3U3_9ACTN</name>
<reference evidence="1" key="1">
    <citation type="submission" date="2024-06" db="EMBL/GenBank/DDBJ databases">
        <title>Streptomyces sp. strain HUAS MG91 genome sequences.</title>
        <authorList>
            <person name="Mo P."/>
        </authorList>
    </citation>
    <scope>NUCLEOTIDE SEQUENCE</scope>
    <source>
        <strain evidence="1">HUAS MG91</strain>
    </source>
</reference>
<dbReference type="KEGG" id="stac:ABII15_38330"/>